<feature type="transmembrane region" description="Helical" evidence="1">
    <location>
        <begin position="199"/>
        <end position="219"/>
    </location>
</feature>
<keyword evidence="1" id="KW-1133">Transmembrane helix</keyword>
<feature type="transmembrane region" description="Helical" evidence="1">
    <location>
        <begin position="593"/>
        <end position="613"/>
    </location>
</feature>
<dbReference type="EMBL" id="BOMM01000003">
    <property type="protein sequence ID" value="GIE08889.1"/>
    <property type="molecule type" value="Genomic_DNA"/>
</dbReference>
<organism evidence="2 3">
    <name type="scientific">Paractinoplanes ferrugineus</name>
    <dbReference type="NCBI Taxonomy" id="113564"/>
    <lineage>
        <taxon>Bacteria</taxon>
        <taxon>Bacillati</taxon>
        <taxon>Actinomycetota</taxon>
        <taxon>Actinomycetes</taxon>
        <taxon>Micromonosporales</taxon>
        <taxon>Micromonosporaceae</taxon>
        <taxon>Paractinoplanes</taxon>
    </lineage>
</organism>
<feature type="transmembrane region" description="Helical" evidence="1">
    <location>
        <begin position="625"/>
        <end position="647"/>
    </location>
</feature>
<evidence type="ECO:0000313" key="2">
    <source>
        <dbReference type="EMBL" id="GIE08889.1"/>
    </source>
</evidence>
<feature type="transmembrane region" description="Helical" evidence="1">
    <location>
        <begin position="136"/>
        <end position="160"/>
    </location>
</feature>
<sequence>MHRGSRPGWRVVLSRLTDRPALLGGTAFAALLVSLPWTPALVVLVAGLWLVLGAPATLWYSISARGVSTRDGRVLVSIGLTVLTAILLALLVNTALPAIGAPHPLTRLPLGAGMLLVVTGLATAAPITGRWTWSRLAVPAGAGPVLLLGAAAIILAVAGATRLNNGLSGAVSVVALLAVAALLIVLFRRRERHSSTVTGLGLVLAAAAVLLLNSLRGWFITGHDIQLEYEVFRLTDNLDRWDISAFREPYNACLSINLLPVLLSRLTGIPGEYVFKAVFPLLFALTPVLVYRSVRNVASQAIALLSAMYFMAFPTFFTDMTFMARQEIAFLLLGCVMVVITDAARPLRARRPLVLVLLLGIVLSHYSTTYLVLVTFGIALGIDYGGRLVRRVRSRPPTGTTGFVTWWMIALVAVGAVAWTGPATDTGGQVRVTVAATVGNLLGKSSATGSSDTRYSLFGGAAVSAEQRLRDYVAFTEQQTGAERASGALLPLPVLAGHPMSVVPESAMPLTGFGALLDRIGVNVPGFNGLVRQAAAGVLQLLLLVGLVAATFARRRTFRAPPDQIRLTTGALVLLGVLTVLPQLSVDYGVLRAFQQGLIFFAPFVAAASVWSFRWTTTRLSVRLAFGLVMALFLDLTGVVPTLLGGYPAQLQLANSGQYYDIYYVHPEDRSAARWLGERTSATDVRDTFPTLVRTDSYVLLSYATVHKGEATAFYRGDAMTYRYPFGVLDATKNKIYSSDGAAIYR</sequence>
<keyword evidence="1" id="KW-0472">Membrane</keyword>
<proteinExistence type="predicted"/>
<feature type="transmembrane region" description="Helical" evidence="1">
    <location>
        <begin position="297"/>
        <end position="317"/>
    </location>
</feature>
<evidence type="ECO:0000256" key="1">
    <source>
        <dbReference type="SAM" id="Phobius"/>
    </source>
</evidence>
<keyword evidence="3" id="KW-1185">Reference proteome</keyword>
<comment type="caution">
    <text evidence="2">The sequence shown here is derived from an EMBL/GenBank/DDBJ whole genome shotgun (WGS) entry which is preliminary data.</text>
</comment>
<feature type="transmembrane region" description="Helical" evidence="1">
    <location>
        <begin position="74"/>
        <end position="96"/>
    </location>
</feature>
<feature type="transmembrane region" description="Helical" evidence="1">
    <location>
        <begin position="166"/>
        <end position="187"/>
    </location>
</feature>
<feature type="transmembrane region" description="Helical" evidence="1">
    <location>
        <begin position="329"/>
        <end position="347"/>
    </location>
</feature>
<evidence type="ECO:0000313" key="3">
    <source>
        <dbReference type="Proteomes" id="UP000598174"/>
    </source>
</evidence>
<evidence type="ECO:0008006" key="4">
    <source>
        <dbReference type="Google" id="ProtNLM"/>
    </source>
</evidence>
<reference evidence="2" key="1">
    <citation type="submission" date="2021-01" db="EMBL/GenBank/DDBJ databases">
        <title>Whole genome shotgun sequence of Actinoplanes ferrugineus NBRC 15555.</title>
        <authorList>
            <person name="Komaki H."/>
            <person name="Tamura T."/>
        </authorList>
    </citation>
    <scope>NUCLEOTIDE SEQUENCE</scope>
    <source>
        <strain evidence="2">NBRC 15555</strain>
    </source>
</reference>
<feature type="transmembrane region" description="Helical" evidence="1">
    <location>
        <begin position="353"/>
        <end position="382"/>
    </location>
</feature>
<name>A0A919IY88_9ACTN</name>
<feature type="transmembrane region" description="Helical" evidence="1">
    <location>
        <begin position="403"/>
        <end position="421"/>
    </location>
</feature>
<dbReference type="Proteomes" id="UP000598174">
    <property type="component" value="Unassembled WGS sequence"/>
</dbReference>
<feature type="transmembrane region" description="Helical" evidence="1">
    <location>
        <begin position="565"/>
        <end position="581"/>
    </location>
</feature>
<feature type="transmembrane region" description="Helical" evidence="1">
    <location>
        <begin position="108"/>
        <end position="129"/>
    </location>
</feature>
<protein>
    <recommendedName>
        <fullName evidence="4">DUF2206 domain-containing protein</fullName>
    </recommendedName>
</protein>
<dbReference type="AlphaFoldDB" id="A0A919IY88"/>
<keyword evidence="1" id="KW-0812">Transmembrane</keyword>
<feature type="transmembrane region" description="Helical" evidence="1">
    <location>
        <begin position="534"/>
        <end position="553"/>
    </location>
</feature>
<feature type="transmembrane region" description="Helical" evidence="1">
    <location>
        <begin position="43"/>
        <end position="62"/>
    </location>
</feature>
<accession>A0A919IY88</accession>
<feature type="transmembrane region" description="Helical" evidence="1">
    <location>
        <begin position="273"/>
        <end position="291"/>
    </location>
</feature>
<feature type="transmembrane region" description="Helical" evidence="1">
    <location>
        <begin position="21"/>
        <end position="37"/>
    </location>
</feature>
<gene>
    <name evidence="2" type="ORF">Afe05nite_07290</name>
</gene>